<organism evidence="2 3">
    <name type="scientific">Tolumonas auensis (strain DSM 9187 / NBRC 110442 / TA 4)</name>
    <dbReference type="NCBI Taxonomy" id="595494"/>
    <lineage>
        <taxon>Bacteria</taxon>
        <taxon>Pseudomonadati</taxon>
        <taxon>Pseudomonadota</taxon>
        <taxon>Gammaproteobacteria</taxon>
        <taxon>Aeromonadales</taxon>
        <taxon>Aeromonadaceae</taxon>
        <taxon>Tolumonas</taxon>
    </lineage>
</organism>
<dbReference type="InterPro" id="IPR027623">
    <property type="entry name" value="AmmeMemoSam_A"/>
</dbReference>
<evidence type="ECO:0000313" key="2">
    <source>
        <dbReference type="EMBL" id="ACQ93693.1"/>
    </source>
</evidence>
<dbReference type="NCBIfam" id="TIGR00296">
    <property type="entry name" value="TIGR00296 family protein"/>
    <property type="match status" value="1"/>
</dbReference>
<evidence type="ECO:0000313" key="3">
    <source>
        <dbReference type="Proteomes" id="UP000009073"/>
    </source>
</evidence>
<evidence type="ECO:0000259" key="1">
    <source>
        <dbReference type="PROSITE" id="PS51112"/>
    </source>
</evidence>
<dbReference type="Gene3D" id="3.30.1490.150">
    <property type="entry name" value="Hypothetical protein ph0010, domain 2"/>
    <property type="match status" value="1"/>
</dbReference>
<dbReference type="AlphaFoldDB" id="C4L847"/>
<dbReference type="eggNOG" id="COG2078">
    <property type="taxonomic scope" value="Bacteria"/>
</dbReference>
<dbReference type="Proteomes" id="UP000009073">
    <property type="component" value="Chromosome"/>
</dbReference>
<reference evidence="3" key="1">
    <citation type="submission" date="2009-05" db="EMBL/GenBank/DDBJ databases">
        <title>Complete sequence of Tolumonas auensis DSM 9187.</title>
        <authorList>
            <consortium name="US DOE Joint Genome Institute"/>
            <person name="Lucas S."/>
            <person name="Copeland A."/>
            <person name="Lapidus A."/>
            <person name="Glavina del Rio T."/>
            <person name="Tice H."/>
            <person name="Bruce D."/>
            <person name="Goodwin L."/>
            <person name="Pitluck S."/>
            <person name="Chertkov O."/>
            <person name="Brettin T."/>
            <person name="Detter J.C."/>
            <person name="Han C."/>
            <person name="Larimer F."/>
            <person name="Land M."/>
            <person name="Hauser L."/>
            <person name="Kyrpides N."/>
            <person name="Mikhailova N."/>
            <person name="Spring S."/>
            <person name="Beller H."/>
        </authorList>
    </citation>
    <scope>NUCLEOTIDE SEQUENCE [LARGE SCALE GENOMIC DNA]</scope>
    <source>
        <strain evidence="3">DSM 9187 / TA4</strain>
    </source>
</reference>
<dbReference type="STRING" id="595494.Tola_2094"/>
<dbReference type="EMBL" id="CP001616">
    <property type="protein sequence ID" value="ACQ93693.1"/>
    <property type="molecule type" value="Genomic_DNA"/>
</dbReference>
<name>C4L847_TOLAT</name>
<reference evidence="2 3" key="2">
    <citation type="journal article" date="2011" name="Stand. Genomic Sci.">
        <title>Complete genome sequence of Tolumonas auensis type strain (TA 4).</title>
        <authorList>
            <person name="Chertkov O."/>
            <person name="Copeland A."/>
            <person name="Lucas S."/>
            <person name="Lapidus A."/>
            <person name="Berry K.W."/>
            <person name="Detter J.C."/>
            <person name="Del Rio T.G."/>
            <person name="Hammon N."/>
            <person name="Dalin E."/>
            <person name="Tice H."/>
            <person name="Pitluck S."/>
            <person name="Richardson P."/>
            <person name="Bruce D."/>
            <person name="Goodwin L."/>
            <person name="Han C."/>
            <person name="Tapia R."/>
            <person name="Saunders E."/>
            <person name="Schmutz J."/>
            <person name="Brettin T."/>
            <person name="Larimer F."/>
            <person name="Land M."/>
            <person name="Hauser L."/>
            <person name="Spring S."/>
            <person name="Rohde M."/>
            <person name="Kyrpides N.C."/>
            <person name="Ivanova N."/>
            <person name="Goker M."/>
            <person name="Beller H.R."/>
            <person name="Klenk H.P."/>
            <person name="Woyke T."/>
        </authorList>
    </citation>
    <scope>NUCLEOTIDE SEQUENCE [LARGE SCALE GENOMIC DNA]</scope>
    <source>
        <strain evidence="3">DSM 9187 / TA4</strain>
    </source>
</reference>
<proteinExistence type="predicted"/>
<keyword evidence="3" id="KW-1185">Reference proteome</keyword>
<dbReference type="HOGENOM" id="CLU_095686_0_0_6"/>
<dbReference type="NCBIfam" id="TIGR04335">
    <property type="entry name" value="AmmeMemoSam_A"/>
    <property type="match status" value="1"/>
</dbReference>
<dbReference type="InterPro" id="IPR002733">
    <property type="entry name" value="AMMECR1_domain"/>
</dbReference>
<dbReference type="KEGG" id="tau:Tola_2094"/>
<dbReference type="InterPro" id="IPR023473">
    <property type="entry name" value="AMMECR1"/>
</dbReference>
<dbReference type="PANTHER" id="PTHR13016">
    <property type="entry name" value="AMMECR1 HOMOLOG"/>
    <property type="match status" value="1"/>
</dbReference>
<gene>
    <name evidence="2" type="ordered locus">Tola_2094</name>
</gene>
<dbReference type="RefSeq" id="WP_015879161.1">
    <property type="nucleotide sequence ID" value="NC_012691.1"/>
</dbReference>
<dbReference type="Pfam" id="PF01871">
    <property type="entry name" value="AMMECR1"/>
    <property type="match status" value="1"/>
</dbReference>
<dbReference type="InterPro" id="IPR027485">
    <property type="entry name" value="AMMECR1_N"/>
</dbReference>
<dbReference type="SUPFAM" id="SSF143447">
    <property type="entry name" value="AMMECR1-like"/>
    <property type="match status" value="1"/>
</dbReference>
<dbReference type="PANTHER" id="PTHR13016:SF0">
    <property type="entry name" value="AMME SYNDROME CANDIDATE GENE 1 PROTEIN"/>
    <property type="match status" value="1"/>
</dbReference>
<dbReference type="Gene3D" id="3.30.700.20">
    <property type="entry name" value="Hypothetical protein ph0010, domain 1"/>
    <property type="match status" value="1"/>
</dbReference>
<accession>C4L847</accession>
<dbReference type="PROSITE" id="PS51112">
    <property type="entry name" value="AMMECR1"/>
    <property type="match status" value="1"/>
</dbReference>
<feature type="domain" description="AMMECR1" evidence="1">
    <location>
        <begin position="10"/>
        <end position="196"/>
    </location>
</feature>
<protein>
    <submittedName>
        <fullName evidence="2">AMMECR1 domain protein</fullName>
    </submittedName>
</protein>
<sequence length="196" mass="22173">MQLLPSIELNERRAMLTLARNAIKAHWMPDTDTETAAILPHGELKSGCFVTLHKHGELRGCIGTLEQDMPLQQSIPYFARAAAFQDPRFPPLTAAELADCIISISVLSEREPLPATSREELMAALVPFTDGLWLSDGYHRATFLPAVWRQLPDKKEFLHHLLLKGGWPPQNWPAQMKAWRYHSIEFIEPDGELALE</sequence>
<dbReference type="InterPro" id="IPR036071">
    <property type="entry name" value="AMMECR1_dom_sf"/>
</dbReference>